<reference evidence="3" key="1">
    <citation type="submission" date="2015-02" db="EMBL/GenBank/DDBJ databases">
        <title>Genome sequencing for Strongylocentrotus purpuratus.</title>
        <authorList>
            <person name="Murali S."/>
            <person name="Liu Y."/>
            <person name="Vee V."/>
            <person name="English A."/>
            <person name="Wang M."/>
            <person name="Skinner E."/>
            <person name="Han Y."/>
            <person name="Muzny D.M."/>
            <person name="Worley K.C."/>
            <person name="Gibbs R.A."/>
        </authorList>
    </citation>
    <scope>NUCLEOTIDE SEQUENCE</scope>
</reference>
<dbReference type="GeneID" id="115929336"/>
<feature type="region of interest" description="Disordered" evidence="1">
    <location>
        <begin position="23"/>
        <end position="52"/>
    </location>
</feature>
<dbReference type="Proteomes" id="UP000007110">
    <property type="component" value="Unassembled WGS sequence"/>
</dbReference>
<feature type="compositionally biased region" description="Basic and acidic residues" evidence="1">
    <location>
        <begin position="136"/>
        <end position="148"/>
    </location>
</feature>
<name>A0A7M7PPY4_STRPU</name>
<sequence length="148" mass="16413">MMYQRISSLGLISYLSSSSEDIKSTSSEMVEQEGRRSNGGPQQGYGTINAGSTSINCVNAAYESRRTVGKKRDGIKWPDGGAQAIYVIFLLTLLNAANKMDRYVLIEVIKEMAEDLEFGDRSCLNATTPINPTDNVEEREKYSCDPQR</sequence>
<proteinExistence type="predicted"/>
<evidence type="ECO:0000313" key="3">
    <source>
        <dbReference type="Proteomes" id="UP000007110"/>
    </source>
</evidence>
<evidence type="ECO:0000256" key="1">
    <source>
        <dbReference type="SAM" id="MobiDB-lite"/>
    </source>
</evidence>
<dbReference type="RefSeq" id="XP_030853987.1">
    <property type="nucleotide sequence ID" value="XM_030998127.1"/>
</dbReference>
<dbReference type="EnsemblMetazoa" id="XM_030998127">
    <property type="protein sequence ID" value="XP_030853987"/>
    <property type="gene ID" value="LOC115929336"/>
</dbReference>
<feature type="region of interest" description="Disordered" evidence="1">
    <location>
        <begin position="127"/>
        <end position="148"/>
    </location>
</feature>
<dbReference type="AlphaFoldDB" id="A0A7M7PPY4"/>
<evidence type="ECO:0000313" key="2">
    <source>
        <dbReference type="EnsemblMetazoa" id="XP_030853987"/>
    </source>
</evidence>
<dbReference type="InParanoid" id="A0A7M7PPY4"/>
<keyword evidence="3" id="KW-1185">Reference proteome</keyword>
<protein>
    <submittedName>
        <fullName evidence="2">Uncharacterized protein</fullName>
    </submittedName>
</protein>
<organism evidence="2 3">
    <name type="scientific">Strongylocentrotus purpuratus</name>
    <name type="common">Purple sea urchin</name>
    <dbReference type="NCBI Taxonomy" id="7668"/>
    <lineage>
        <taxon>Eukaryota</taxon>
        <taxon>Metazoa</taxon>
        <taxon>Echinodermata</taxon>
        <taxon>Eleutherozoa</taxon>
        <taxon>Echinozoa</taxon>
        <taxon>Echinoidea</taxon>
        <taxon>Euechinoidea</taxon>
        <taxon>Echinacea</taxon>
        <taxon>Camarodonta</taxon>
        <taxon>Echinidea</taxon>
        <taxon>Strongylocentrotidae</taxon>
        <taxon>Strongylocentrotus</taxon>
    </lineage>
</organism>
<accession>A0A7M7PPY4</accession>
<dbReference type="KEGG" id="spu:115929336"/>
<reference evidence="2" key="2">
    <citation type="submission" date="2021-01" db="UniProtKB">
        <authorList>
            <consortium name="EnsemblMetazoa"/>
        </authorList>
    </citation>
    <scope>IDENTIFICATION</scope>
</reference>